<gene>
    <name evidence="8" type="ORF">INF20_02485</name>
</gene>
<evidence type="ECO:0000313" key="9">
    <source>
        <dbReference type="Proteomes" id="UP001516588"/>
    </source>
</evidence>
<comment type="caution">
    <text evidence="8">The sequence shown here is derived from an EMBL/GenBank/DDBJ whole genome shotgun (WGS) entry which is preliminary data.</text>
</comment>
<evidence type="ECO:0000256" key="1">
    <source>
        <dbReference type="ARBA" id="ARBA00012679"/>
    </source>
</evidence>
<dbReference type="InterPro" id="IPR051233">
    <property type="entry name" value="Desulfoferrodoxin_SOR"/>
</dbReference>
<reference evidence="8 9" key="1">
    <citation type="submission" date="2020-10" db="EMBL/GenBank/DDBJ databases">
        <title>ChiBAC.</title>
        <authorList>
            <person name="Zenner C."/>
            <person name="Hitch T.C.A."/>
            <person name="Clavel T."/>
        </authorList>
    </citation>
    <scope>NUCLEOTIDE SEQUENCE [LARGE SCALE GENOMIC DNA]</scope>
    <source>
        <strain evidence="8 9">DSM 108706</strain>
    </source>
</reference>
<protein>
    <recommendedName>
        <fullName evidence="2">Desulfoferrodoxin</fullName>
        <ecNumber evidence="1">1.15.1.2</ecNumber>
    </recommendedName>
    <alternativeName>
        <fullName evidence="4">Superoxide reductase</fullName>
    </alternativeName>
</protein>
<dbReference type="Pfam" id="PF01880">
    <property type="entry name" value="Desulfoferrodox"/>
    <property type="match status" value="1"/>
</dbReference>
<dbReference type="InterPro" id="IPR004462">
    <property type="entry name" value="Desulfoferrodoxin_N"/>
</dbReference>
<evidence type="ECO:0000313" key="8">
    <source>
        <dbReference type="EMBL" id="MBE5035146.1"/>
    </source>
</evidence>
<comment type="function">
    <text evidence="3">Catalyzes the one-electron reduction of superoxide anion radical to hydrogen peroxide at a nonheme ferrous iron center. Plays a fundamental role in case of oxidative stress via its superoxide detoxification activity.</text>
</comment>
<dbReference type="EMBL" id="JADCKA010000002">
    <property type="protein sequence ID" value="MBE5035146.1"/>
    <property type="molecule type" value="Genomic_DNA"/>
</dbReference>
<evidence type="ECO:0000259" key="6">
    <source>
        <dbReference type="Pfam" id="PF01880"/>
    </source>
</evidence>
<evidence type="ECO:0000256" key="3">
    <source>
        <dbReference type="ARBA" id="ARBA00024690"/>
    </source>
</evidence>
<dbReference type="NCBIfam" id="TIGR00332">
    <property type="entry name" value="neela_ferrous"/>
    <property type="match status" value="1"/>
</dbReference>
<organism evidence="8 9">
    <name type="scientific">Gallibacter intestinalis</name>
    <dbReference type="NCBI Taxonomy" id="2779356"/>
    <lineage>
        <taxon>Bacteria</taxon>
        <taxon>Bacillati</taxon>
        <taxon>Bacillota</taxon>
        <taxon>Clostridia</taxon>
        <taxon>Eubacteriales</taxon>
        <taxon>Eubacteriaceae</taxon>
        <taxon>Gallibacter</taxon>
    </lineage>
</organism>
<dbReference type="EC" id="1.15.1.2" evidence="1"/>
<sequence>MKKFLRCEHCGNMVGVLNDSGVPMICCGEPMKELVPNTTDAANEKHVPVVTVEGDVLKAVVGSVEHPMEEAHYIQFIFVETDKGGHRRALKPGEKPEAEFNLHGEKPVAVYEYCNLHGLWKKEL</sequence>
<evidence type="ECO:0000256" key="2">
    <source>
        <dbReference type="ARBA" id="ARBA00014839"/>
    </source>
</evidence>
<feature type="domain" description="Desulfoferrodoxin N-terminal" evidence="7">
    <location>
        <begin position="6"/>
        <end position="33"/>
    </location>
</feature>
<evidence type="ECO:0000256" key="4">
    <source>
        <dbReference type="ARBA" id="ARBA00031398"/>
    </source>
</evidence>
<dbReference type="Proteomes" id="UP001516588">
    <property type="component" value="Unassembled WGS sequence"/>
</dbReference>
<keyword evidence="9" id="KW-1185">Reference proteome</keyword>
<evidence type="ECO:0000259" key="7">
    <source>
        <dbReference type="Pfam" id="PF06397"/>
    </source>
</evidence>
<evidence type="ECO:0000256" key="5">
    <source>
        <dbReference type="ARBA" id="ARBA00047448"/>
    </source>
</evidence>
<dbReference type="PANTHER" id="PTHR36541:SF1">
    <property type="entry name" value="SUPEROXIDE REDUCTASE-RELATED"/>
    <property type="match status" value="1"/>
</dbReference>
<comment type="catalytic activity">
    <reaction evidence="5">
        <text>reduced [rubredoxin] + superoxide + 2 H(+) = oxidized [rubredoxin] + H2O2</text>
        <dbReference type="Rhea" id="RHEA:21324"/>
        <dbReference type="Rhea" id="RHEA-COMP:10302"/>
        <dbReference type="Rhea" id="RHEA-COMP:10303"/>
        <dbReference type="ChEBI" id="CHEBI:15378"/>
        <dbReference type="ChEBI" id="CHEBI:16240"/>
        <dbReference type="ChEBI" id="CHEBI:18421"/>
        <dbReference type="ChEBI" id="CHEBI:29033"/>
        <dbReference type="ChEBI" id="CHEBI:29034"/>
        <dbReference type="EC" id="1.15.1.2"/>
    </reaction>
</comment>
<dbReference type="InterPro" id="IPR002742">
    <property type="entry name" value="Desulfoferrodoxin_Fe-bd_dom"/>
</dbReference>
<dbReference type="Pfam" id="PF06397">
    <property type="entry name" value="Desulfoferrod_N"/>
    <property type="match status" value="1"/>
</dbReference>
<name>A0ABR9QW99_9FIRM</name>
<accession>A0ABR9QW99</accession>
<dbReference type="PANTHER" id="PTHR36541">
    <property type="entry name" value="SUPEROXIDE REDUCTASE-RELATED"/>
    <property type="match status" value="1"/>
</dbReference>
<feature type="domain" description="Desulfoferrodoxin ferrous iron-binding" evidence="6">
    <location>
        <begin position="39"/>
        <end position="122"/>
    </location>
</feature>
<proteinExistence type="predicted"/>
<dbReference type="RefSeq" id="WP_226384810.1">
    <property type="nucleotide sequence ID" value="NZ_JADCKA010000002.1"/>
</dbReference>